<dbReference type="NCBIfam" id="TIGR01251">
    <property type="entry name" value="ribP_PPkin"/>
    <property type="match status" value="1"/>
</dbReference>
<dbReference type="Pfam" id="PF13793">
    <property type="entry name" value="Pribosyltran_N"/>
    <property type="match status" value="1"/>
</dbReference>
<reference evidence="6" key="1">
    <citation type="submission" date="2019-05" db="EMBL/GenBank/DDBJ databases">
        <authorList>
            <person name="Zhang S."/>
            <person name="Liu J."/>
        </authorList>
    </citation>
    <scope>NUCLEOTIDE SEQUENCE [LARGE SCALE GENOMIC DNA]</scope>
</reference>
<evidence type="ECO:0000256" key="1">
    <source>
        <dbReference type="ARBA" id="ARBA00006478"/>
    </source>
</evidence>
<dbReference type="PANTHER" id="PTHR10210">
    <property type="entry name" value="RIBOSE-PHOSPHATE DIPHOSPHOKINASE FAMILY MEMBER"/>
    <property type="match status" value="1"/>
</dbReference>
<evidence type="ECO:0000256" key="3">
    <source>
        <dbReference type="ARBA" id="ARBA00037514"/>
    </source>
</evidence>
<dbReference type="Gene3D" id="3.40.50.2020">
    <property type="match status" value="2"/>
</dbReference>
<dbReference type="GO" id="GO:0004749">
    <property type="term" value="F:ribose phosphate diphosphokinase activity"/>
    <property type="evidence" value="ECO:0007669"/>
    <property type="project" value="TreeGrafter"/>
</dbReference>
<feature type="domain" description="Ribose-phosphate pyrophosphokinase N-terminal" evidence="5">
    <location>
        <begin position="45"/>
        <end position="155"/>
    </location>
</feature>
<dbReference type="GO" id="GO:0006015">
    <property type="term" value="P:5-phosphoribose 1-diphosphate biosynthetic process"/>
    <property type="evidence" value="ECO:0007669"/>
    <property type="project" value="TreeGrafter"/>
</dbReference>
<dbReference type="SMART" id="SM01400">
    <property type="entry name" value="Pribosyltran_N"/>
    <property type="match status" value="1"/>
</dbReference>
<evidence type="ECO:0000256" key="4">
    <source>
        <dbReference type="ARBA" id="ARBA00038842"/>
    </source>
</evidence>
<comment type="function">
    <text evidence="3">Seems to play a negative regulatory role in 5-phosphoribose 1-diphosphate synthesis.</text>
</comment>
<evidence type="ECO:0000259" key="5">
    <source>
        <dbReference type="Pfam" id="PF13793"/>
    </source>
</evidence>
<dbReference type="SUPFAM" id="SSF53271">
    <property type="entry name" value="PRTase-like"/>
    <property type="match status" value="2"/>
</dbReference>
<keyword evidence="7" id="KW-1185">Reference proteome</keyword>
<dbReference type="InterPro" id="IPR029099">
    <property type="entry name" value="Pribosyltran_N"/>
</dbReference>
<organism evidence="6 7">
    <name type="scientific">Bos mutus grunniens</name>
    <name type="common">Wild yak</name>
    <name type="synonym">Bos grunniens</name>
    <dbReference type="NCBI Taxonomy" id="30521"/>
    <lineage>
        <taxon>Eukaryota</taxon>
        <taxon>Metazoa</taxon>
        <taxon>Chordata</taxon>
        <taxon>Craniata</taxon>
        <taxon>Vertebrata</taxon>
        <taxon>Euteleostomi</taxon>
        <taxon>Mammalia</taxon>
        <taxon>Eutheria</taxon>
        <taxon>Laurasiatheria</taxon>
        <taxon>Artiodactyla</taxon>
        <taxon>Ruminantia</taxon>
        <taxon>Pecora</taxon>
        <taxon>Bovidae</taxon>
        <taxon>Bovinae</taxon>
        <taxon>Bos</taxon>
    </lineage>
</organism>
<reference evidence="6" key="3">
    <citation type="submission" date="2025-09" db="UniProtKB">
        <authorList>
            <consortium name="Ensembl"/>
        </authorList>
    </citation>
    <scope>IDENTIFICATION</scope>
</reference>
<dbReference type="GO" id="GO:0002189">
    <property type="term" value="C:ribose phosphate diphosphokinase complex"/>
    <property type="evidence" value="ECO:0007669"/>
    <property type="project" value="TreeGrafter"/>
</dbReference>
<dbReference type="GO" id="GO:0006164">
    <property type="term" value="P:purine nucleotide biosynthetic process"/>
    <property type="evidence" value="ECO:0007669"/>
    <property type="project" value="TreeGrafter"/>
</dbReference>
<proteinExistence type="inferred from homology"/>
<dbReference type="CDD" id="cd06223">
    <property type="entry name" value="PRTases_typeI"/>
    <property type="match status" value="1"/>
</dbReference>
<dbReference type="FunFam" id="3.40.50.2020:FF:000014">
    <property type="entry name" value="Ribose-phosphate pyrophosphokinase 1"/>
    <property type="match status" value="1"/>
</dbReference>
<dbReference type="InterPro" id="IPR029057">
    <property type="entry name" value="PRTase-like"/>
</dbReference>
<dbReference type="AlphaFoldDB" id="A0A8B9YPF0"/>
<dbReference type="InterPro" id="IPR005946">
    <property type="entry name" value="Rib-P_diPkinase"/>
</dbReference>
<keyword evidence="2" id="KW-0545">Nucleotide biosynthesis</keyword>
<gene>
    <name evidence="6" type="primary">PRPSAP1</name>
</gene>
<evidence type="ECO:0000313" key="7">
    <source>
        <dbReference type="Proteomes" id="UP000694520"/>
    </source>
</evidence>
<dbReference type="PANTHER" id="PTHR10210:SF28">
    <property type="entry name" value="PHOSPHORIBOSYL PYROPHOSPHATE SYNTHASE-ASSOCIATED PROTEIN 1"/>
    <property type="match status" value="1"/>
</dbReference>
<dbReference type="GO" id="GO:0005524">
    <property type="term" value="F:ATP binding"/>
    <property type="evidence" value="ECO:0007669"/>
    <property type="project" value="TreeGrafter"/>
</dbReference>
<evidence type="ECO:0000313" key="6">
    <source>
        <dbReference type="Ensembl" id="ENSBGRP00000039847.1"/>
    </source>
</evidence>
<sequence>MPRKLLLLPPLSVSSAFRAPRACPAARPAMNAARTGYRVFSANSTAACTELAKRITERLGAELGKSVVYQETNGETRVEIQESVRGQDIFIIQTIPRDVNTAVMELLIMAYALKTACARNIIGVIPYFPYSKQSKMRKRGSIVCKLLASMLAKAGLTHIITMDLHQKEIQGFFSFPVDNLRASPFLLQYIQEEIPNYRNAVIVAKSPDAAKRAQSYAERLRLGLAVIHGRPSVQRWTWMTAAIPADGQESTVHPGLELPLMMAKEKPPITVVGDVGGRIAIIVDDIIDDVESFVAAAEILKERGAYRIYVMATHGILSAEAPRLIEESSIDEVVVTNTVPHEVQKLQCPKIKTVDISLILSEAIRRIHNGESMAYLFRNITVDD</sequence>
<comment type="subunit">
    <text evidence="4">Binds to PRPS1 and PRPS2.</text>
</comment>
<name>A0A8B9YPF0_BOSMU</name>
<dbReference type="GO" id="GO:0005737">
    <property type="term" value="C:cytoplasm"/>
    <property type="evidence" value="ECO:0007669"/>
    <property type="project" value="TreeGrafter"/>
</dbReference>
<dbReference type="FunFam" id="3.40.50.2020:FF:000012">
    <property type="entry name" value="Phosphoribosyl pyrophosphate synthase-associated protein 2 isoform 1"/>
    <property type="match status" value="1"/>
</dbReference>
<protein>
    <submittedName>
        <fullName evidence="6">Phosphoribosyl pyrophosphate synthetase associated protein 1</fullName>
    </submittedName>
</protein>
<dbReference type="InterPro" id="IPR000836">
    <property type="entry name" value="PRTase_dom"/>
</dbReference>
<dbReference type="Pfam" id="PF14572">
    <property type="entry name" value="Pribosyl_synth"/>
    <property type="match status" value="1"/>
</dbReference>
<accession>A0A8B9YPF0</accession>
<dbReference type="GeneTree" id="ENSGT00950000182803"/>
<evidence type="ECO:0000256" key="2">
    <source>
        <dbReference type="ARBA" id="ARBA00022727"/>
    </source>
</evidence>
<dbReference type="GO" id="GO:0000287">
    <property type="term" value="F:magnesium ion binding"/>
    <property type="evidence" value="ECO:0007669"/>
    <property type="project" value="InterPro"/>
</dbReference>
<reference evidence="6" key="2">
    <citation type="submission" date="2025-08" db="UniProtKB">
        <authorList>
            <consortium name="Ensembl"/>
        </authorList>
    </citation>
    <scope>IDENTIFICATION</scope>
</reference>
<dbReference type="Ensembl" id="ENSBGRT00000046222.1">
    <property type="protein sequence ID" value="ENSBGRP00000039847.1"/>
    <property type="gene ID" value="ENSBGRG00000024978.1"/>
</dbReference>
<comment type="similarity">
    <text evidence="1">Belongs to the ribose-phosphate pyrophosphokinase family.</text>
</comment>
<dbReference type="Proteomes" id="UP000694520">
    <property type="component" value="Chromosome 19"/>
</dbReference>